<comment type="catalytic activity">
    <reaction evidence="8">
        <text>L-threonyl-[protein] + ATP = O-phospho-L-threonyl-[protein] + ADP + H(+)</text>
        <dbReference type="Rhea" id="RHEA:46608"/>
        <dbReference type="Rhea" id="RHEA-COMP:11060"/>
        <dbReference type="Rhea" id="RHEA-COMP:11605"/>
        <dbReference type="ChEBI" id="CHEBI:15378"/>
        <dbReference type="ChEBI" id="CHEBI:30013"/>
        <dbReference type="ChEBI" id="CHEBI:30616"/>
        <dbReference type="ChEBI" id="CHEBI:61977"/>
        <dbReference type="ChEBI" id="CHEBI:456216"/>
        <dbReference type="EC" id="2.7.11.1"/>
    </reaction>
</comment>
<gene>
    <name evidence="15" type="ORF">BJ508DRAFT_305534</name>
</gene>
<evidence type="ECO:0000259" key="12">
    <source>
        <dbReference type="PROSITE" id="PS50011"/>
    </source>
</evidence>
<dbReference type="Gene3D" id="3.30.450.20">
    <property type="entry name" value="PAS domain"/>
    <property type="match status" value="1"/>
</dbReference>
<dbReference type="InterPro" id="IPR008271">
    <property type="entry name" value="Ser/Thr_kinase_AS"/>
</dbReference>
<dbReference type="InterPro" id="IPR001789">
    <property type="entry name" value="Sig_transdc_resp-reg_receiver"/>
</dbReference>
<feature type="region of interest" description="Disordered" evidence="11">
    <location>
        <begin position="1772"/>
        <end position="1891"/>
    </location>
</feature>
<evidence type="ECO:0000259" key="14">
    <source>
        <dbReference type="PROSITE" id="PS51285"/>
    </source>
</evidence>
<feature type="domain" description="Response regulatory" evidence="13">
    <location>
        <begin position="1523"/>
        <end position="1637"/>
    </location>
</feature>
<keyword evidence="16" id="KW-1185">Reference proteome</keyword>
<dbReference type="EC" id="2.7.11.1" evidence="1"/>
<feature type="compositionally biased region" description="Polar residues" evidence="11">
    <location>
        <begin position="887"/>
        <end position="911"/>
    </location>
</feature>
<comment type="catalytic activity">
    <reaction evidence="9">
        <text>L-seryl-[protein] + ATP = O-phospho-L-seryl-[protein] + ADP + H(+)</text>
        <dbReference type="Rhea" id="RHEA:17989"/>
        <dbReference type="Rhea" id="RHEA-COMP:9863"/>
        <dbReference type="Rhea" id="RHEA-COMP:11604"/>
        <dbReference type="ChEBI" id="CHEBI:15378"/>
        <dbReference type="ChEBI" id="CHEBI:29999"/>
        <dbReference type="ChEBI" id="CHEBI:30616"/>
        <dbReference type="ChEBI" id="CHEBI:83421"/>
        <dbReference type="ChEBI" id="CHEBI:456216"/>
        <dbReference type="EC" id="2.7.11.1"/>
    </reaction>
</comment>
<feature type="compositionally biased region" description="Polar residues" evidence="11">
    <location>
        <begin position="959"/>
        <end position="971"/>
    </location>
</feature>
<dbReference type="PROSITE" id="PS51285">
    <property type="entry name" value="AGC_KINASE_CTER"/>
    <property type="match status" value="1"/>
</dbReference>
<reference evidence="15 16" key="1">
    <citation type="journal article" date="2018" name="Nat. Ecol. Evol.">
        <title>Pezizomycetes genomes reveal the molecular basis of ectomycorrhizal truffle lifestyle.</title>
        <authorList>
            <person name="Murat C."/>
            <person name="Payen T."/>
            <person name="Noel B."/>
            <person name="Kuo A."/>
            <person name="Morin E."/>
            <person name="Chen J."/>
            <person name="Kohler A."/>
            <person name="Krizsan K."/>
            <person name="Balestrini R."/>
            <person name="Da Silva C."/>
            <person name="Montanini B."/>
            <person name="Hainaut M."/>
            <person name="Levati E."/>
            <person name="Barry K.W."/>
            <person name="Belfiori B."/>
            <person name="Cichocki N."/>
            <person name="Clum A."/>
            <person name="Dockter R.B."/>
            <person name="Fauchery L."/>
            <person name="Guy J."/>
            <person name="Iotti M."/>
            <person name="Le Tacon F."/>
            <person name="Lindquist E.A."/>
            <person name="Lipzen A."/>
            <person name="Malagnac F."/>
            <person name="Mello A."/>
            <person name="Molinier V."/>
            <person name="Miyauchi S."/>
            <person name="Poulain J."/>
            <person name="Riccioni C."/>
            <person name="Rubini A."/>
            <person name="Sitrit Y."/>
            <person name="Splivallo R."/>
            <person name="Traeger S."/>
            <person name="Wang M."/>
            <person name="Zifcakova L."/>
            <person name="Wipf D."/>
            <person name="Zambonelli A."/>
            <person name="Paolocci F."/>
            <person name="Nowrousian M."/>
            <person name="Ottonello S."/>
            <person name="Baldrian P."/>
            <person name="Spatafora J.W."/>
            <person name="Henrissat B."/>
            <person name="Nagy L.G."/>
            <person name="Aury J.M."/>
            <person name="Wincker P."/>
            <person name="Grigoriev I.V."/>
            <person name="Bonfante P."/>
            <person name="Martin F.M."/>
        </authorList>
    </citation>
    <scope>NUCLEOTIDE SEQUENCE [LARGE SCALE GENOMIC DNA]</scope>
    <source>
        <strain evidence="15 16">RN42</strain>
    </source>
</reference>
<evidence type="ECO:0000256" key="7">
    <source>
        <dbReference type="ARBA" id="ARBA00022840"/>
    </source>
</evidence>
<evidence type="ECO:0000256" key="9">
    <source>
        <dbReference type="ARBA" id="ARBA00048679"/>
    </source>
</evidence>
<dbReference type="Gene3D" id="3.40.50.2300">
    <property type="match status" value="1"/>
</dbReference>
<evidence type="ECO:0000313" key="16">
    <source>
        <dbReference type="Proteomes" id="UP000275078"/>
    </source>
</evidence>
<dbReference type="SUPFAM" id="SSF56112">
    <property type="entry name" value="Protein kinase-like (PK-like)"/>
    <property type="match status" value="1"/>
</dbReference>
<keyword evidence="3" id="KW-0597">Phosphoprotein</keyword>
<dbReference type="FunFam" id="3.40.50.2300:FF:000139">
    <property type="entry name" value="Serine threonine protein kinase"/>
    <property type="match status" value="1"/>
</dbReference>
<dbReference type="Proteomes" id="UP000275078">
    <property type="component" value="Unassembled WGS sequence"/>
</dbReference>
<feature type="domain" description="AGC-kinase C-terminal" evidence="14">
    <location>
        <begin position="1133"/>
        <end position="1252"/>
    </location>
</feature>
<evidence type="ECO:0000259" key="13">
    <source>
        <dbReference type="PROSITE" id="PS50110"/>
    </source>
</evidence>
<feature type="region of interest" description="Disordered" evidence="11">
    <location>
        <begin position="1713"/>
        <end position="1749"/>
    </location>
</feature>
<feature type="compositionally biased region" description="Low complexity" evidence="11">
    <location>
        <begin position="1267"/>
        <end position="1282"/>
    </location>
</feature>
<dbReference type="PROSITE" id="PS00108">
    <property type="entry name" value="PROTEIN_KINASE_ST"/>
    <property type="match status" value="1"/>
</dbReference>
<feature type="region of interest" description="Disordered" evidence="11">
    <location>
        <begin position="609"/>
        <end position="644"/>
    </location>
</feature>
<dbReference type="InterPro" id="IPR050236">
    <property type="entry name" value="Ser_Thr_kinase_AGC"/>
</dbReference>
<feature type="compositionally biased region" description="Polar residues" evidence="11">
    <location>
        <begin position="1403"/>
        <end position="1412"/>
    </location>
</feature>
<accession>A0A3N4ID85</accession>
<dbReference type="PANTHER" id="PTHR24356">
    <property type="entry name" value="SERINE/THREONINE-PROTEIN KINASE"/>
    <property type="match status" value="1"/>
</dbReference>
<dbReference type="InterPro" id="IPR035965">
    <property type="entry name" value="PAS-like_dom_sf"/>
</dbReference>
<feature type="compositionally biased region" description="Basic and acidic residues" evidence="11">
    <location>
        <begin position="1802"/>
        <end position="1838"/>
    </location>
</feature>
<evidence type="ECO:0000256" key="1">
    <source>
        <dbReference type="ARBA" id="ARBA00012513"/>
    </source>
</evidence>
<sequence length="1891" mass="208659">MESPALNPYFDEIAVAVDAPMTPTSNPGDIELRRPFEKASSSVSEKAEKDDLKEAAEHSLNVILHLNLDGTIRWVSLSWEDVIGSPRDSVLGKPISDILVGEQNAFTQAIDVMKNDDSRSYRLRFAAAMGPKSKLARDALEVEEDELTGREDDKQSEHFLNLEGQGILIYDRESGEVSHTMWVIHPYTPTATATVNLPPVLVESLGVGATMLAQYLKTLAENGMTDPEHNPPPVPVLCRICERQIPPWWFEKHSDLCYLEHQAESTVQMAQERLGILRSTIVKILDAMERQPARTATPDAIPNATIPEYRGFPLAPVPSPSGGANSPHTPPRSRESSASGSRLSREFRQPRPRVRIVELLLDLCDTAMEISTPMIKEPPPGMVEIGFRTQSPESEGRISQVLHWQKPTTNLTDQERGLALLSEDTEKLAKDKVEAVLRHRHTIEFSERLRLEFSMLVQDCIDEALRKAALAAESATMDEYSGESDMDDESEYFPPSYTGPSATEHLHPQASDASLRGRLRRLSSGGDPSSASVSPGNCTPRSERSRVRRAPSRRTSRYASRASIHFEPENGDSDTSGKSSLLAAGILRTDSPISDHELTAARLNTISKDRKRTSMYQSHSRQASPARSGPISASPLRISKPRMSMYDTIPTPITSPLLSSDFSPASGDHYHHRRQSSVASSDVLRAPVSPRLSTVNPSQPRAVAPSIKDFEIIKPISKGAFGSVYLAKKKLTGDYFAIKTLKKADMIAKNQVTNVRAERAIMMVQGESDFVAKLFWTFASKDYLYLVMEYMNGGDCAALVKALGELSEDWAKRYVAEVVLGLENLHGRGIVHRDLKPDNLLIDQKGHLKLTDFGLSRMGLLGRQKRATTQTTDSTPDLLKQGPFAHANSNNISSRSTSFDFPGTSPSSTPLITPDHSAQLIAPSYFNLNREGTLSRDNSRRASNPKNEPNPEGLASMLGNISMSDSFTSSGRKAAHEEDSQSEISVGSYDHAGYIFSGNSATSGSGQMSSNQTMMPPEMALFDPEDSSRKFVGTPDYLAPETIRGSGQDEMSDWWSLGCILFEFLYGYPPFNADTHHQVFENILNRRINWPEDDENTVSPEARDLMERLMCTDQTTRLGANGAEEVKSHPWFADINWDTLLEEEPSFIPQPAHPEDTDYFDSRGANLKTFEEFEEQGQPSPAPTPGADYPERPHDAISRARSGGSGKRSLVPLSIPAHVREGSRNRRLSEPVGPDDFGSFAFKNLPVLEKANKDVIQRLKTEAMKAPSVSASSSPSSPSDSSLLQNKPLARALSTSSKGSSKRPTSPSHTGNASSSKGSQPSSPLMVSFANSPNEEKRKSTPSLLQSASAGAIPAGTNFMDIPKLSMASLRASAMSSAASSPVRHQQSKLQCSPIGLGPAVSLSTSPVTSHPKQFRDRSSTKNSFDQNVPPSQEDFGLQLDKSSGISRTRSLTVGSGDLEKAGILENWKRNNRRSQVIDMSPSSSDNEDIRTSALLRVQKRRQSSRRMSSISLAEGPVFRPLDILVCEDHPVTKMVTERLLEKLKCRTITVENGADAVRVAMSEIQFDIILMEFKLPQINGEDVARMIRTTDNANSRTPIVAVTGYLKDLVEPDHFDALLEKPITSTSLCDILEKFCMWKPPTPERTSPNERRDSFSRPKSNLGRVSPAVEKFMSTRRSTPLGHVFPFEYDASPAASDTASISRMTTNEWDESAIESGDTPKEEFGKPLYNPFPSTANTSNQSLTPHEPPRIITHRAKESLNYFSKPTLNLTLSSPVATSPEKAKEESAPSTHRRFFAWSRSKSEKHDEEKDREKEKERDKENMKDKDEDHKVPERSDSLMVPGTSPESEKGNEKKPSKAKSIADFVMRAGKRTSSEMKRSKSDRGDEKLP</sequence>
<dbReference type="PROSITE" id="PS50011">
    <property type="entry name" value="PROTEIN_KINASE_DOM"/>
    <property type="match status" value="1"/>
</dbReference>
<dbReference type="CDD" id="cd05611">
    <property type="entry name" value="STKc_Rim15_like"/>
    <property type="match status" value="1"/>
</dbReference>
<feature type="compositionally biased region" description="Basic and acidic residues" evidence="11">
    <location>
        <begin position="1218"/>
        <end position="1229"/>
    </location>
</feature>
<feature type="region of interest" description="Disordered" evidence="11">
    <location>
        <begin position="20"/>
        <end position="50"/>
    </location>
</feature>
<feature type="region of interest" description="Disordered" evidence="11">
    <location>
        <begin position="864"/>
        <end position="915"/>
    </location>
</feature>
<comment type="caution">
    <text evidence="10">Lacks conserved residue(s) required for the propagation of feature annotation.</text>
</comment>
<feature type="compositionally biased region" description="Basic residues" evidence="11">
    <location>
        <begin position="546"/>
        <end position="556"/>
    </location>
</feature>
<dbReference type="GO" id="GO:0005737">
    <property type="term" value="C:cytoplasm"/>
    <property type="evidence" value="ECO:0007669"/>
    <property type="project" value="TreeGrafter"/>
</dbReference>
<dbReference type="InterPro" id="IPR000961">
    <property type="entry name" value="AGC-kinase_C"/>
</dbReference>
<keyword evidence="2" id="KW-0723">Serine/threonine-protein kinase</keyword>
<dbReference type="SUPFAM" id="SSF55785">
    <property type="entry name" value="PYP-like sensor domain (PAS domain)"/>
    <property type="match status" value="1"/>
</dbReference>
<dbReference type="InterPro" id="IPR000719">
    <property type="entry name" value="Prot_kinase_dom"/>
</dbReference>
<evidence type="ECO:0000256" key="10">
    <source>
        <dbReference type="PROSITE-ProRule" id="PRU00169"/>
    </source>
</evidence>
<feature type="region of interest" description="Disordered" evidence="11">
    <location>
        <begin position="293"/>
        <end position="347"/>
    </location>
</feature>
<dbReference type="SMART" id="SM00133">
    <property type="entry name" value="S_TK_X"/>
    <property type="match status" value="1"/>
</dbReference>
<feature type="region of interest" description="Disordered" evidence="11">
    <location>
        <begin position="1641"/>
        <end position="1663"/>
    </location>
</feature>
<dbReference type="SMART" id="SM00448">
    <property type="entry name" value="REC"/>
    <property type="match status" value="1"/>
</dbReference>
<feature type="compositionally biased region" description="Basic and acidic residues" evidence="11">
    <location>
        <begin position="1189"/>
        <end position="1198"/>
    </location>
</feature>
<keyword evidence="7" id="KW-0067">ATP-binding</keyword>
<feature type="compositionally biased region" description="Basic and acidic residues" evidence="11">
    <location>
        <begin position="1648"/>
        <end position="1657"/>
    </location>
</feature>
<name>A0A3N4ID85_ASCIM</name>
<dbReference type="Gene3D" id="3.30.200.20">
    <property type="entry name" value="Phosphorylase Kinase, domain 1"/>
    <property type="match status" value="1"/>
</dbReference>
<dbReference type="FunFam" id="1.10.510.10:FF:000340">
    <property type="entry name" value="Serine threonine protein kinase"/>
    <property type="match status" value="1"/>
</dbReference>
<feature type="region of interest" description="Disordered" evidence="11">
    <location>
        <begin position="1171"/>
        <end position="1234"/>
    </location>
</feature>
<dbReference type="GO" id="GO:1901992">
    <property type="term" value="P:positive regulation of mitotic cell cycle phase transition"/>
    <property type="evidence" value="ECO:0007669"/>
    <property type="project" value="UniProtKB-ARBA"/>
</dbReference>
<feature type="region of interest" description="Disordered" evidence="11">
    <location>
        <begin position="928"/>
        <end position="984"/>
    </location>
</feature>
<dbReference type="STRING" id="1160509.A0A3N4ID85"/>
<evidence type="ECO:0000313" key="15">
    <source>
        <dbReference type="EMBL" id="RPA82658.1"/>
    </source>
</evidence>
<dbReference type="Pfam" id="PF00069">
    <property type="entry name" value="Pkinase"/>
    <property type="match status" value="2"/>
</dbReference>
<feature type="region of interest" description="Disordered" evidence="11">
    <location>
        <begin position="657"/>
        <end position="684"/>
    </location>
</feature>
<dbReference type="InterPro" id="IPR011009">
    <property type="entry name" value="Kinase-like_dom_sf"/>
</dbReference>
<dbReference type="SUPFAM" id="SSF52172">
    <property type="entry name" value="CheY-like"/>
    <property type="match status" value="1"/>
</dbReference>
<feature type="compositionally biased region" description="Low complexity" evidence="11">
    <location>
        <begin position="522"/>
        <end position="536"/>
    </location>
</feature>
<keyword evidence="5" id="KW-0547">Nucleotide-binding</keyword>
<evidence type="ECO:0000256" key="6">
    <source>
        <dbReference type="ARBA" id="ARBA00022777"/>
    </source>
</evidence>
<dbReference type="Pfam" id="PF00072">
    <property type="entry name" value="Response_reg"/>
    <property type="match status" value="1"/>
</dbReference>
<dbReference type="OrthoDB" id="162894at2759"/>
<dbReference type="GO" id="GO:0000160">
    <property type="term" value="P:phosphorelay signal transduction system"/>
    <property type="evidence" value="ECO:0007669"/>
    <property type="project" value="InterPro"/>
</dbReference>
<evidence type="ECO:0000256" key="5">
    <source>
        <dbReference type="ARBA" id="ARBA00022741"/>
    </source>
</evidence>
<dbReference type="GO" id="GO:0005524">
    <property type="term" value="F:ATP binding"/>
    <property type="evidence" value="ECO:0007669"/>
    <property type="project" value="UniProtKB-KW"/>
</dbReference>
<evidence type="ECO:0000256" key="3">
    <source>
        <dbReference type="ARBA" id="ARBA00022553"/>
    </source>
</evidence>
<feature type="compositionally biased region" description="Basic and acidic residues" evidence="11">
    <location>
        <begin position="1874"/>
        <end position="1891"/>
    </location>
</feature>
<feature type="compositionally biased region" description="Polar residues" evidence="11">
    <location>
        <begin position="1421"/>
        <end position="1431"/>
    </location>
</feature>
<evidence type="ECO:0000256" key="4">
    <source>
        <dbReference type="ARBA" id="ARBA00022679"/>
    </source>
</evidence>
<feature type="compositionally biased region" description="Low complexity" evidence="11">
    <location>
        <begin position="1314"/>
        <end position="1323"/>
    </location>
</feature>
<feature type="domain" description="Protein kinase" evidence="12">
    <location>
        <begin position="710"/>
        <end position="1132"/>
    </location>
</feature>
<evidence type="ECO:0000256" key="8">
    <source>
        <dbReference type="ARBA" id="ARBA00047899"/>
    </source>
</evidence>
<protein>
    <recommendedName>
        <fullName evidence="1">non-specific serine/threonine protein kinase</fullName>
        <ecNumber evidence="1">2.7.11.1</ecNumber>
    </recommendedName>
</protein>
<dbReference type="GO" id="GO:0004674">
    <property type="term" value="F:protein serine/threonine kinase activity"/>
    <property type="evidence" value="ECO:0007669"/>
    <property type="project" value="UniProtKB-KW"/>
</dbReference>
<dbReference type="InterPro" id="IPR011006">
    <property type="entry name" value="CheY-like_superfamily"/>
</dbReference>
<feature type="compositionally biased region" description="Basic and acidic residues" evidence="11">
    <location>
        <begin position="1848"/>
        <end position="1857"/>
    </location>
</feature>
<dbReference type="SMART" id="SM00220">
    <property type="entry name" value="S_TKc"/>
    <property type="match status" value="1"/>
</dbReference>
<dbReference type="CDD" id="cd17546">
    <property type="entry name" value="REC_hyHK_CKI1_RcsC-like"/>
    <property type="match status" value="1"/>
</dbReference>
<proteinExistence type="predicted"/>
<organism evidence="15 16">
    <name type="scientific">Ascobolus immersus RN42</name>
    <dbReference type="NCBI Taxonomy" id="1160509"/>
    <lineage>
        <taxon>Eukaryota</taxon>
        <taxon>Fungi</taxon>
        <taxon>Dikarya</taxon>
        <taxon>Ascomycota</taxon>
        <taxon>Pezizomycotina</taxon>
        <taxon>Pezizomycetes</taxon>
        <taxon>Pezizales</taxon>
        <taxon>Ascobolaceae</taxon>
        <taxon>Ascobolus</taxon>
    </lineage>
</organism>
<dbReference type="PANTHER" id="PTHR24356:SF1">
    <property type="entry name" value="SERINE_THREONINE-PROTEIN KINASE GREATWALL"/>
    <property type="match status" value="1"/>
</dbReference>
<feature type="region of interest" description="Disordered" evidence="11">
    <location>
        <begin position="1403"/>
        <end position="1442"/>
    </location>
</feature>
<dbReference type="EMBL" id="ML119670">
    <property type="protein sequence ID" value="RPA82658.1"/>
    <property type="molecule type" value="Genomic_DNA"/>
</dbReference>
<keyword evidence="4" id="KW-0808">Transferase</keyword>
<feature type="region of interest" description="Disordered" evidence="11">
    <location>
        <begin position="1264"/>
        <end position="1347"/>
    </location>
</feature>
<evidence type="ECO:0000256" key="2">
    <source>
        <dbReference type="ARBA" id="ARBA00022527"/>
    </source>
</evidence>
<feature type="compositionally biased region" description="Acidic residues" evidence="11">
    <location>
        <begin position="480"/>
        <end position="491"/>
    </location>
</feature>
<keyword evidence="6" id="KW-0418">Kinase</keyword>
<evidence type="ECO:0000256" key="11">
    <source>
        <dbReference type="SAM" id="MobiDB-lite"/>
    </source>
</evidence>
<feature type="compositionally biased region" description="Polar residues" evidence="11">
    <location>
        <begin position="614"/>
        <end position="625"/>
    </location>
</feature>
<dbReference type="Gene3D" id="1.10.510.10">
    <property type="entry name" value="Transferase(Phosphotransferase) domain 1"/>
    <property type="match status" value="2"/>
</dbReference>
<dbReference type="FunFam" id="3.30.200.20:FF:001008">
    <property type="entry name" value="Serine/threonine-protein kinase cek1"/>
    <property type="match status" value="1"/>
</dbReference>
<feature type="region of interest" description="Disordered" evidence="11">
    <location>
        <begin position="478"/>
        <end position="577"/>
    </location>
</feature>
<dbReference type="GO" id="GO:0005634">
    <property type="term" value="C:nucleus"/>
    <property type="evidence" value="ECO:0007669"/>
    <property type="project" value="TreeGrafter"/>
</dbReference>
<feature type="compositionally biased region" description="Polar residues" evidence="11">
    <location>
        <begin position="1293"/>
        <end position="1313"/>
    </location>
</feature>
<dbReference type="PROSITE" id="PS50110">
    <property type="entry name" value="RESPONSE_REGULATORY"/>
    <property type="match status" value="1"/>
</dbReference>
<feature type="compositionally biased region" description="Polar residues" evidence="11">
    <location>
        <begin position="1733"/>
        <end position="1745"/>
    </location>
</feature>